<comment type="cofactor">
    <cofactor evidence="1">
        <name>Fe cation</name>
        <dbReference type="ChEBI" id="CHEBI:24875"/>
    </cofactor>
</comment>
<keyword evidence="4" id="KW-0520">NAD</keyword>
<feature type="domain" description="Fe-containing alcohol dehydrogenase-like C-terminal" evidence="6">
    <location>
        <begin position="190"/>
        <end position="387"/>
    </location>
</feature>
<evidence type="ECO:0000259" key="6">
    <source>
        <dbReference type="Pfam" id="PF25137"/>
    </source>
</evidence>
<evidence type="ECO:0000256" key="2">
    <source>
        <dbReference type="ARBA" id="ARBA00007358"/>
    </source>
</evidence>
<dbReference type="PANTHER" id="PTHR11496">
    <property type="entry name" value="ALCOHOL DEHYDROGENASE"/>
    <property type="match status" value="1"/>
</dbReference>
<dbReference type="InterPro" id="IPR056798">
    <property type="entry name" value="ADH_Fe_C"/>
</dbReference>
<dbReference type="RefSeq" id="WP_343858716.1">
    <property type="nucleotide sequence ID" value="NZ_BAAAFD010000004.1"/>
</dbReference>
<dbReference type="Gene3D" id="3.40.50.1970">
    <property type="match status" value="1"/>
</dbReference>
<evidence type="ECO:0000259" key="5">
    <source>
        <dbReference type="Pfam" id="PF00465"/>
    </source>
</evidence>
<dbReference type="PANTHER" id="PTHR11496:SF102">
    <property type="entry name" value="ALCOHOL DEHYDROGENASE 4"/>
    <property type="match status" value="1"/>
</dbReference>
<protein>
    <submittedName>
        <fullName evidence="7">Iron-containing alcohol dehydrogenase</fullName>
    </submittedName>
</protein>
<keyword evidence="8" id="KW-1185">Reference proteome</keyword>
<reference evidence="7 8" key="1">
    <citation type="journal article" date="2019" name="Int. J. Syst. Evol. Microbiol.">
        <title>The Global Catalogue of Microorganisms (GCM) 10K type strain sequencing project: providing services to taxonomists for standard genome sequencing and annotation.</title>
        <authorList>
            <consortium name="The Broad Institute Genomics Platform"/>
            <consortium name="The Broad Institute Genome Sequencing Center for Infectious Disease"/>
            <person name="Wu L."/>
            <person name="Ma J."/>
        </authorList>
    </citation>
    <scope>NUCLEOTIDE SEQUENCE [LARGE SCALE GENOMIC DNA]</scope>
    <source>
        <strain evidence="7 8">JCM 15896</strain>
    </source>
</reference>
<dbReference type="Proteomes" id="UP001500359">
    <property type="component" value="Unassembled WGS sequence"/>
</dbReference>
<dbReference type="EMBL" id="BAAAFD010000004">
    <property type="protein sequence ID" value="GAA0856132.1"/>
    <property type="molecule type" value="Genomic_DNA"/>
</dbReference>
<evidence type="ECO:0000313" key="7">
    <source>
        <dbReference type="EMBL" id="GAA0856132.1"/>
    </source>
</evidence>
<dbReference type="SUPFAM" id="SSF56796">
    <property type="entry name" value="Dehydroquinate synthase-like"/>
    <property type="match status" value="1"/>
</dbReference>
<dbReference type="InterPro" id="IPR039697">
    <property type="entry name" value="Alcohol_dehydrogenase_Fe"/>
</dbReference>
<gene>
    <name evidence="7" type="ORF">GCM10009114_16930</name>
</gene>
<dbReference type="CDD" id="cd08193">
    <property type="entry name" value="HVD"/>
    <property type="match status" value="1"/>
</dbReference>
<dbReference type="PROSITE" id="PS00913">
    <property type="entry name" value="ADH_IRON_1"/>
    <property type="match status" value="1"/>
</dbReference>
<organism evidence="7 8">
    <name type="scientific">Aliiglaciecola litoralis</name>
    <dbReference type="NCBI Taxonomy" id="582857"/>
    <lineage>
        <taxon>Bacteria</taxon>
        <taxon>Pseudomonadati</taxon>
        <taxon>Pseudomonadota</taxon>
        <taxon>Gammaproteobacteria</taxon>
        <taxon>Alteromonadales</taxon>
        <taxon>Alteromonadaceae</taxon>
        <taxon>Aliiglaciecola</taxon>
    </lineage>
</organism>
<proteinExistence type="inferred from homology"/>
<evidence type="ECO:0000313" key="8">
    <source>
        <dbReference type="Proteomes" id="UP001500359"/>
    </source>
</evidence>
<dbReference type="Pfam" id="PF25137">
    <property type="entry name" value="ADH_Fe_C"/>
    <property type="match status" value="1"/>
</dbReference>
<dbReference type="Pfam" id="PF00465">
    <property type="entry name" value="Fe-ADH"/>
    <property type="match status" value="1"/>
</dbReference>
<evidence type="ECO:0000256" key="3">
    <source>
        <dbReference type="ARBA" id="ARBA00023002"/>
    </source>
</evidence>
<comment type="similarity">
    <text evidence="2">Belongs to the iron-containing alcohol dehydrogenase family.</text>
</comment>
<sequence length="387" mass="40613">MQPFQFASVPSIIFGQSVADAISNFCQIRQISRVLLITDANIVGLGLASALLAQLESINVSVVVFADVEADPCETTVLRATETATVHKAQLVVGFGGGSSMDVAKVVAVLSLSSCEQTLANLYGVDNVLGGRLPLILVPTTAGTGSEVTPISIITTGGTTKAGIVSNKLLADAAILDPQLTIGLPPAISAATGIDAMVHAIEAFTSRIKKNPISDGLALNALTKLSKNIRTVVLKGDDLSARGAMLLGSLLAGQAFANAPVGGVHALAYPLGGHFHIPHGLSNALMLPHVLSFNLDSAVDLYAQLADVVCDDLERNFTRQQKAQHLIHHLRSLIVDLGLPTRLRECGVGLDSLPQLAKDAMAQQRLLINNPIEIDYQAALSIYQKAF</sequence>
<evidence type="ECO:0000256" key="1">
    <source>
        <dbReference type="ARBA" id="ARBA00001962"/>
    </source>
</evidence>
<dbReference type="Gene3D" id="1.20.1090.10">
    <property type="entry name" value="Dehydroquinate synthase-like - alpha domain"/>
    <property type="match status" value="1"/>
</dbReference>
<comment type="caution">
    <text evidence="7">The sequence shown here is derived from an EMBL/GenBank/DDBJ whole genome shotgun (WGS) entry which is preliminary data.</text>
</comment>
<keyword evidence="3" id="KW-0560">Oxidoreductase</keyword>
<name>A0ABN1LIF2_9ALTE</name>
<feature type="domain" description="Alcohol dehydrogenase iron-type/glycerol dehydrogenase GldA" evidence="5">
    <location>
        <begin position="11"/>
        <end position="178"/>
    </location>
</feature>
<accession>A0ABN1LIF2</accession>
<evidence type="ECO:0000256" key="4">
    <source>
        <dbReference type="ARBA" id="ARBA00023027"/>
    </source>
</evidence>
<dbReference type="InterPro" id="IPR018211">
    <property type="entry name" value="ADH_Fe_CS"/>
</dbReference>
<dbReference type="InterPro" id="IPR001670">
    <property type="entry name" value="ADH_Fe/GldA"/>
</dbReference>